<keyword evidence="1" id="KW-1133">Transmembrane helix</keyword>
<name>A0A498RBU6_9FIRM</name>
<dbReference type="AlphaFoldDB" id="A0A498RBU6"/>
<dbReference type="RefSeq" id="WP_122629219.1">
    <property type="nucleotide sequence ID" value="NZ_UPPP01000087.1"/>
</dbReference>
<protein>
    <submittedName>
        <fullName evidence="3">Uncharacterized protein</fullName>
    </submittedName>
</protein>
<feature type="transmembrane region" description="Helical" evidence="1">
    <location>
        <begin position="6"/>
        <end position="28"/>
    </location>
</feature>
<sequence length="399" mass="45058">MDDLQDLVILLICLAITVIFCYFILRLASRDSRLMKKLSSTGVVALARIDRAEQTGTMINDQPQLRIWVTAYPENRQPVQLVIKQVVPLISIPQVQVGSQVTVAYNPNKIEEAIILSQEYTNKLEHYTSQDNELNRLLANLYTSMPEHQENNLAAAVAPFGKDKYPTFTEVIQVANSGQYINGHPIQNVVFKVNVPENGSREIPYTLLAPSFAPYERGEMVEMVYSYVDERATGVFSRSPEYKYEARSKFGDISQAVYHLTTVNPSGYYMGDDEFFFIKAQVAFDNSVIEVEIVAQMPKTSNLQPGMNISNYCWRENYSKKARLQKQKRGIAKVDYVETSKVCWGQNPLVKIGVTVEDNEIKALIEEPVHTLRIPEVGNHVFVAYSPLTKEATLLGGKV</sequence>
<keyword evidence="1" id="KW-0812">Transmembrane</keyword>
<dbReference type="EMBL" id="UPPP01000087">
    <property type="protein sequence ID" value="VBB08315.1"/>
    <property type="molecule type" value="Genomic_DNA"/>
</dbReference>
<proteinExistence type="predicted"/>
<gene>
    <name evidence="2" type="ORF">LUCI_3586</name>
    <name evidence="3" type="ORF">LUCI_3659</name>
</gene>
<dbReference type="Proteomes" id="UP000277811">
    <property type="component" value="Unassembled WGS sequence"/>
</dbReference>
<organism evidence="3 4">
    <name type="scientific">Lucifera butyrica</name>
    <dbReference type="NCBI Taxonomy" id="1351585"/>
    <lineage>
        <taxon>Bacteria</taxon>
        <taxon>Bacillati</taxon>
        <taxon>Bacillota</taxon>
        <taxon>Negativicutes</taxon>
        <taxon>Veillonellales</taxon>
        <taxon>Veillonellaceae</taxon>
        <taxon>Lucifera</taxon>
    </lineage>
</organism>
<evidence type="ECO:0000313" key="4">
    <source>
        <dbReference type="Proteomes" id="UP000277811"/>
    </source>
</evidence>
<dbReference type="EMBL" id="UPPP01000089">
    <property type="protein sequence ID" value="VBB08387.1"/>
    <property type="molecule type" value="Genomic_DNA"/>
</dbReference>
<evidence type="ECO:0000313" key="3">
    <source>
        <dbReference type="EMBL" id="VBB08387.1"/>
    </source>
</evidence>
<reference evidence="3 4" key="1">
    <citation type="submission" date="2018-06" db="EMBL/GenBank/DDBJ databases">
        <authorList>
            <person name="Strepis N."/>
        </authorList>
    </citation>
    <scope>NUCLEOTIDE SEQUENCE [LARGE SCALE GENOMIC DNA]</scope>
    <source>
        <strain evidence="3">LUCI</strain>
    </source>
</reference>
<keyword evidence="4" id="KW-1185">Reference proteome</keyword>
<evidence type="ECO:0000256" key="1">
    <source>
        <dbReference type="SAM" id="Phobius"/>
    </source>
</evidence>
<evidence type="ECO:0000313" key="2">
    <source>
        <dbReference type="EMBL" id="VBB08315.1"/>
    </source>
</evidence>
<dbReference type="OrthoDB" id="3823543at2"/>
<keyword evidence="1" id="KW-0472">Membrane</keyword>
<accession>A0A498RBU6</accession>